<gene>
    <name evidence="2" type="ORF">NBG4_180022</name>
</gene>
<feature type="signal peptide" evidence="1">
    <location>
        <begin position="1"/>
        <end position="26"/>
    </location>
</feature>
<proteinExistence type="predicted"/>
<name>A0A2U3QFE7_9BACT</name>
<dbReference type="EMBL" id="OUUY01000062">
    <property type="protein sequence ID" value="SPQ00146.1"/>
    <property type="molecule type" value="Genomic_DNA"/>
</dbReference>
<keyword evidence="3" id="KW-1185">Reference proteome</keyword>
<accession>A0A2U3QFE7</accession>
<dbReference type="Proteomes" id="UP000245125">
    <property type="component" value="Unassembled WGS sequence"/>
</dbReference>
<sequence length="475" mass="50269">MLKAKKSFIVTLFVALVLVSFGIASAASIGGLSSISGPAPVSDSYVNPDGLGDVLLFNYYNARSGMETFFAIVNTDSEQGTRVRVRFREAADIANSQCVDSTTGKGATAGSFEVLDFDVCLTAGDMWSGFVTAAPGGGAMLCSNDVDTLIYDGVNSGLFPAGCVPFKSGTFGSATLTADDTMEGYFEVIGEDSLNAEFTTCKPIANFQCTGAGTPDACCTAAGLGTCPDQFTDVGNELFGNAILIDASTSGSWSYDATAIADFAFESIQQSPTTSRPDLASDSEDGIDGINYILTKEHVFTIYDLIHARTEIVLTEPTKLLTQQNVGCSLEIPGTFNPNIFTDDSALFTVWNDSEKQLTTVCQFSPCPGGTVNKLPHEVNVLQMNIPTAGVVSDILDSAVDQVVAITFDFGWIDINLDPDVNLTFPHQTCFGDDNVAPFNCSNGWPVLGITLLDVDHGASTGAFPTQYFTDAFLD</sequence>
<feature type="chain" id="PRO_5015558556" evidence="1">
    <location>
        <begin position="27"/>
        <end position="475"/>
    </location>
</feature>
<evidence type="ECO:0000256" key="1">
    <source>
        <dbReference type="SAM" id="SignalP"/>
    </source>
</evidence>
<dbReference type="AlphaFoldDB" id="A0A2U3QFE7"/>
<dbReference type="OrthoDB" id="5763254at2"/>
<organism evidence="2 3">
    <name type="scientific">Candidatus Sulfobium mesophilum</name>
    <dbReference type="NCBI Taxonomy" id="2016548"/>
    <lineage>
        <taxon>Bacteria</taxon>
        <taxon>Pseudomonadati</taxon>
        <taxon>Nitrospirota</taxon>
        <taxon>Nitrospiria</taxon>
        <taxon>Nitrospirales</taxon>
        <taxon>Nitrospiraceae</taxon>
        <taxon>Candidatus Sulfobium</taxon>
    </lineage>
</organism>
<protein>
    <submittedName>
        <fullName evidence="2">Uncharacterized protein</fullName>
    </submittedName>
</protein>
<keyword evidence="1" id="KW-0732">Signal</keyword>
<evidence type="ECO:0000313" key="2">
    <source>
        <dbReference type="EMBL" id="SPQ00146.1"/>
    </source>
</evidence>
<evidence type="ECO:0000313" key="3">
    <source>
        <dbReference type="Proteomes" id="UP000245125"/>
    </source>
</evidence>
<reference evidence="3" key="1">
    <citation type="submission" date="2018-03" db="EMBL/GenBank/DDBJ databases">
        <authorList>
            <person name="Zecchin S."/>
        </authorList>
    </citation>
    <scope>NUCLEOTIDE SEQUENCE [LARGE SCALE GENOMIC DNA]</scope>
</reference>